<keyword evidence="4" id="KW-0521">NADP</keyword>
<evidence type="ECO:0000256" key="4">
    <source>
        <dbReference type="ARBA" id="ARBA00022857"/>
    </source>
</evidence>
<dbReference type="Gene3D" id="3.40.50.10330">
    <property type="entry name" value="Probable inorganic polyphosphate/atp-NAD kinase, domain 1"/>
    <property type="match status" value="1"/>
</dbReference>
<evidence type="ECO:0000313" key="8">
    <source>
        <dbReference type="Proteomes" id="UP001302602"/>
    </source>
</evidence>
<evidence type="ECO:0000256" key="1">
    <source>
        <dbReference type="ARBA" id="ARBA00010995"/>
    </source>
</evidence>
<dbReference type="FunFam" id="2.60.200.30:FF:000008">
    <property type="entry name" value="Putative NAD+ kinase"/>
    <property type="match status" value="1"/>
</dbReference>
<evidence type="ECO:0000313" key="7">
    <source>
        <dbReference type="EMBL" id="KAK4127829.1"/>
    </source>
</evidence>
<sequence length="655" mass="73453">MADSNPSKQVSFEEPPSSASDEDRNPVEVVFDSSNPYRRKSSLVTNDVVLPDLHRAPPPLHSKTECLVHQFLASQKKEKHALATNHRTRDHPGISHVHHRHAGIASCEAEDVSSENGLDRPLDPKGKHGHGAQAQSKPETARRGSKGHEEGQEQVEHDELAHPSATFLRHPRTATSAKKQAQPQQQQPEAGTDDEAADSSASSTTTDGGQSDEKQWRREMVADGTVPRTPSQLDRHFASSDTLNSRLLTKKQLSEMAWGVRELSRRLGSMRLKFRVKSIMLLTKIYDTELIAKTRELCRWLLDREREVRYTVYVDKEFRENKKFDVAGLVEEVRRDYVASGEVTEEASWDVGKRLRYWDEELCKTRPHTFDFVITLGGDGTVLYASWLFQRIVPPVLSFALGSLGFLTKFDFEDYRKTLTSAFNAGVTVSLRLRFEATIMRSRKTGSRLTEDGEHAEHSPDGDGSRPPRDLVEELIGEEKDDEHTHRPDGTYEVLNEVVVDRGPNPTMSNIEIFGDDEHFTSVSADGICVGTPTGSTAYNLAAGGSLCHPENPVMLVTAICAHTLSFRPVILPDTIVLRIGVPYDARTSSWASFDGRERVELTPGDYVTVSASRYPFACVQPHGRRSEDWINSISAKLGWNTRQRQKPLKEWDNK</sequence>
<keyword evidence="2" id="KW-0808">Transferase</keyword>
<dbReference type="Pfam" id="PF20143">
    <property type="entry name" value="NAD_kinase_C"/>
    <property type="match status" value="1"/>
</dbReference>
<dbReference type="InterPro" id="IPR016064">
    <property type="entry name" value="NAD/diacylglycerol_kinase_sf"/>
</dbReference>
<dbReference type="Pfam" id="PF01513">
    <property type="entry name" value="NAD_kinase"/>
    <property type="match status" value="1"/>
</dbReference>
<feature type="compositionally biased region" description="Basic and acidic residues" evidence="6">
    <location>
        <begin position="139"/>
        <end position="161"/>
    </location>
</feature>
<dbReference type="HAMAP" id="MF_00361">
    <property type="entry name" value="NAD_kinase"/>
    <property type="match status" value="1"/>
</dbReference>
<dbReference type="EMBL" id="MU853224">
    <property type="protein sequence ID" value="KAK4127829.1"/>
    <property type="molecule type" value="Genomic_DNA"/>
</dbReference>
<keyword evidence="3 7" id="KW-0418">Kinase</keyword>
<comment type="similarity">
    <text evidence="1">Belongs to the NAD kinase family.</text>
</comment>
<dbReference type="FunFam" id="3.40.50.10330:FF:000029">
    <property type="entry name" value="NAD+ kinase, putative"/>
    <property type="match status" value="1"/>
</dbReference>
<name>A0AAN6U7Z7_9PEZI</name>
<feature type="region of interest" description="Disordered" evidence="6">
    <location>
        <begin position="77"/>
        <end position="216"/>
    </location>
</feature>
<evidence type="ECO:0000256" key="6">
    <source>
        <dbReference type="SAM" id="MobiDB-lite"/>
    </source>
</evidence>
<dbReference type="Proteomes" id="UP001302602">
    <property type="component" value="Unassembled WGS sequence"/>
</dbReference>
<dbReference type="Gene3D" id="2.60.200.30">
    <property type="entry name" value="Probable inorganic polyphosphate/atp-NAD kinase, domain 2"/>
    <property type="match status" value="1"/>
</dbReference>
<feature type="compositionally biased region" description="Basic and acidic residues" evidence="6">
    <location>
        <begin position="449"/>
        <end position="470"/>
    </location>
</feature>
<dbReference type="AlphaFoldDB" id="A0AAN6U7Z7"/>
<evidence type="ECO:0000256" key="3">
    <source>
        <dbReference type="ARBA" id="ARBA00022777"/>
    </source>
</evidence>
<dbReference type="InterPro" id="IPR002504">
    <property type="entry name" value="NADK"/>
</dbReference>
<evidence type="ECO:0000256" key="2">
    <source>
        <dbReference type="ARBA" id="ARBA00022679"/>
    </source>
</evidence>
<protein>
    <submittedName>
        <fullName evidence="7">ATP-NAD kinase</fullName>
    </submittedName>
</protein>
<dbReference type="SUPFAM" id="SSF111331">
    <property type="entry name" value="NAD kinase/diacylglycerol kinase-like"/>
    <property type="match status" value="1"/>
</dbReference>
<feature type="compositionally biased region" description="Low complexity" evidence="6">
    <location>
        <begin position="198"/>
        <end position="209"/>
    </location>
</feature>
<dbReference type="PANTHER" id="PTHR20275:SF11">
    <property type="entry name" value="KINASE, PUTATIVE (AFU_ORTHOLOGUE AFUA_5G12870)-RELATED"/>
    <property type="match status" value="1"/>
</dbReference>
<reference evidence="7" key="2">
    <citation type="submission" date="2023-05" db="EMBL/GenBank/DDBJ databases">
        <authorList>
            <consortium name="Lawrence Berkeley National Laboratory"/>
            <person name="Steindorff A."/>
            <person name="Hensen N."/>
            <person name="Bonometti L."/>
            <person name="Westerberg I."/>
            <person name="Brannstrom I.O."/>
            <person name="Guillou S."/>
            <person name="Cros-Aarteil S."/>
            <person name="Calhoun S."/>
            <person name="Haridas S."/>
            <person name="Kuo A."/>
            <person name="Mondo S."/>
            <person name="Pangilinan J."/>
            <person name="Riley R."/>
            <person name="Labutti K."/>
            <person name="Andreopoulos B."/>
            <person name="Lipzen A."/>
            <person name="Chen C."/>
            <person name="Yanf M."/>
            <person name="Daum C."/>
            <person name="Ng V."/>
            <person name="Clum A."/>
            <person name="Ohm R."/>
            <person name="Martin F."/>
            <person name="Silar P."/>
            <person name="Natvig D."/>
            <person name="Lalanne C."/>
            <person name="Gautier V."/>
            <person name="Ament-Velasquez S.L."/>
            <person name="Kruys A."/>
            <person name="Hutchinson M.I."/>
            <person name="Powell A.J."/>
            <person name="Barry K."/>
            <person name="Miller A.N."/>
            <person name="Grigoriev I.V."/>
            <person name="Debuchy R."/>
            <person name="Gladieux P."/>
            <person name="Thoren M.H."/>
            <person name="Johannesson H."/>
        </authorList>
    </citation>
    <scope>NUCLEOTIDE SEQUENCE</scope>
    <source>
        <strain evidence="7">CBS 731.68</strain>
    </source>
</reference>
<dbReference type="RefSeq" id="XP_062651600.1">
    <property type="nucleotide sequence ID" value="XM_062786315.1"/>
</dbReference>
<feature type="compositionally biased region" description="Polar residues" evidence="6">
    <location>
        <begin position="1"/>
        <end position="10"/>
    </location>
</feature>
<evidence type="ECO:0000256" key="5">
    <source>
        <dbReference type="ARBA" id="ARBA00023027"/>
    </source>
</evidence>
<dbReference type="GO" id="GO:0003951">
    <property type="term" value="F:NAD+ kinase activity"/>
    <property type="evidence" value="ECO:0007669"/>
    <property type="project" value="InterPro"/>
</dbReference>
<dbReference type="InterPro" id="IPR017438">
    <property type="entry name" value="ATP-NAD_kinase_N"/>
</dbReference>
<dbReference type="PANTHER" id="PTHR20275">
    <property type="entry name" value="NAD KINASE"/>
    <property type="match status" value="1"/>
</dbReference>
<feature type="compositionally biased region" description="Low complexity" evidence="6">
    <location>
        <begin position="177"/>
        <end position="190"/>
    </location>
</feature>
<keyword evidence="8" id="KW-1185">Reference proteome</keyword>
<dbReference type="GO" id="GO:0006741">
    <property type="term" value="P:NADP+ biosynthetic process"/>
    <property type="evidence" value="ECO:0007669"/>
    <property type="project" value="InterPro"/>
</dbReference>
<dbReference type="GeneID" id="87823081"/>
<dbReference type="GO" id="GO:0019674">
    <property type="term" value="P:NAD+ metabolic process"/>
    <property type="evidence" value="ECO:0007669"/>
    <property type="project" value="InterPro"/>
</dbReference>
<keyword evidence="5" id="KW-0520">NAD</keyword>
<organism evidence="7 8">
    <name type="scientific">Parathielavia appendiculata</name>
    <dbReference type="NCBI Taxonomy" id="2587402"/>
    <lineage>
        <taxon>Eukaryota</taxon>
        <taxon>Fungi</taxon>
        <taxon>Dikarya</taxon>
        <taxon>Ascomycota</taxon>
        <taxon>Pezizomycotina</taxon>
        <taxon>Sordariomycetes</taxon>
        <taxon>Sordariomycetidae</taxon>
        <taxon>Sordariales</taxon>
        <taxon>Chaetomiaceae</taxon>
        <taxon>Parathielavia</taxon>
    </lineage>
</organism>
<proteinExistence type="inferred from homology"/>
<feature type="compositionally biased region" description="Basic and acidic residues" evidence="6">
    <location>
        <begin position="117"/>
        <end position="126"/>
    </location>
</feature>
<reference evidence="7" key="1">
    <citation type="journal article" date="2023" name="Mol. Phylogenet. Evol.">
        <title>Genome-scale phylogeny and comparative genomics of the fungal order Sordariales.</title>
        <authorList>
            <person name="Hensen N."/>
            <person name="Bonometti L."/>
            <person name="Westerberg I."/>
            <person name="Brannstrom I.O."/>
            <person name="Guillou S."/>
            <person name="Cros-Aarteil S."/>
            <person name="Calhoun S."/>
            <person name="Haridas S."/>
            <person name="Kuo A."/>
            <person name="Mondo S."/>
            <person name="Pangilinan J."/>
            <person name="Riley R."/>
            <person name="LaButti K."/>
            <person name="Andreopoulos B."/>
            <person name="Lipzen A."/>
            <person name="Chen C."/>
            <person name="Yan M."/>
            <person name="Daum C."/>
            <person name="Ng V."/>
            <person name="Clum A."/>
            <person name="Steindorff A."/>
            <person name="Ohm R.A."/>
            <person name="Martin F."/>
            <person name="Silar P."/>
            <person name="Natvig D.O."/>
            <person name="Lalanne C."/>
            <person name="Gautier V."/>
            <person name="Ament-Velasquez S.L."/>
            <person name="Kruys A."/>
            <person name="Hutchinson M.I."/>
            <person name="Powell A.J."/>
            <person name="Barry K."/>
            <person name="Miller A.N."/>
            <person name="Grigoriev I.V."/>
            <person name="Debuchy R."/>
            <person name="Gladieux P."/>
            <person name="Hiltunen Thoren M."/>
            <person name="Johannesson H."/>
        </authorList>
    </citation>
    <scope>NUCLEOTIDE SEQUENCE</scope>
    <source>
        <strain evidence="7">CBS 731.68</strain>
    </source>
</reference>
<gene>
    <name evidence="7" type="ORF">N657DRAFT_230479</name>
</gene>
<accession>A0AAN6U7Z7</accession>
<comment type="caution">
    <text evidence="7">The sequence shown here is derived from an EMBL/GenBank/DDBJ whole genome shotgun (WGS) entry which is preliminary data.</text>
</comment>
<dbReference type="InterPro" id="IPR017437">
    <property type="entry name" value="ATP-NAD_kinase_PpnK-typ_C"/>
</dbReference>
<feature type="region of interest" description="Disordered" evidence="6">
    <location>
        <begin position="1"/>
        <end position="44"/>
    </location>
</feature>
<feature type="region of interest" description="Disordered" evidence="6">
    <location>
        <begin position="444"/>
        <end position="470"/>
    </location>
</feature>